<dbReference type="PROSITE" id="PS50240">
    <property type="entry name" value="TRYPSIN_DOM"/>
    <property type="match status" value="1"/>
</dbReference>
<dbReference type="PRINTS" id="PR00722">
    <property type="entry name" value="CHYMOTRYPSIN"/>
</dbReference>
<dbReference type="EMBL" id="JANRMI010000002">
    <property type="protein sequence ID" value="MDG0816304.1"/>
    <property type="molecule type" value="Genomic_DNA"/>
</dbReference>
<evidence type="ECO:0000256" key="2">
    <source>
        <dbReference type="ARBA" id="ARBA00023157"/>
    </source>
</evidence>
<dbReference type="SUPFAM" id="SSF50494">
    <property type="entry name" value="Trypsin-like serine proteases"/>
    <property type="match status" value="1"/>
</dbReference>
<reference evidence="5" key="1">
    <citation type="submission" date="2022-08" db="EMBL/GenBank/DDBJ databases">
        <title>Novel Bdellovibrio Species Isolated from Svalbard: Designation Bdellovibrio svalbardensis.</title>
        <authorList>
            <person name="Mitchell R.J."/>
            <person name="Choi S.Y."/>
        </authorList>
    </citation>
    <scope>NUCLEOTIDE SEQUENCE</scope>
    <source>
        <strain evidence="5">PAP01</strain>
    </source>
</reference>
<evidence type="ECO:0000256" key="1">
    <source>
        <dbReference type="ARBA" id="ARBA00007664"/>
    </source>
</evidence>
<keyword evidence="6" id="KW-1185">Reference proteome</keyword>
<dbReference type="PANTHER" id="PTHR24276">
    <property type="entry name" value="POLYSERASE-RELATED"/>
    <property type="match status" value="1"/>
</dbReference>
<dbReference type="Proteomes" id="UP001152321">
    <property type="component" value="Unassembled WGS sequence"/>
</dbReference>
<comment type="similarity">
    <text evidence="1">Belongs to the peptidase S1 family.</text>
</comment>
<dbReference type="SMART" id="SM00020">
    <property type="entry name" value="Tryp_SPc"/>
    <property type="match status" value="1"/>
</dbReference>
<name>A0ABT6DK62_9BACT</name>
<feature type="chain" id="PRO_5047058294" evidence="3">
    <location>
        <begin position="23"/>
        <end position="271"/>
    </location>
</feature>
<accession>A0ABT6DK62</accession>
<dbReference type="PROSITE" id="PS00134">
    <property type="entry name" value="TRYPSIN_HIS"/>
    <property type="match status" value="1"/>
</dbReference>
<comment type="caution">
    <text evidence="5">The sequence shown here is derived from an EMBL/GenBank/DDBJ whole genome shotgun (WGS) entry which is preliminary data.</text>
</comment>
<dbReference type="InterPro" id="IPR001314">
    <property type="entry name" value="Peptidase_S1A"/>
</dbReference>
<dbReference type="InterPro" id="IPR001254">
    <property type="entry name" value="Trypsin_dom"/>
</dbReference>
<dbReference type="PANTHER" id="PTHR24276:SF98">
    <property type="entry name" value="FI18310P1-RELATED"/>
    <property type="match status" value="1"/>
</dbReference>
<dbReference type="EC" id="3.4.21.-" evidence="5"/>
<gene>
    <name evidence="5" type="ORF">NWE73_08005</name>
</gene>
<protein>
    <submittedName>
        <fullName evidence="5">Trypsin-like serine protease</fullName>
        <ecNumber evidence="5">3.4.21.-</ecNumber>
    </submittedName>
</protein>
<dbReference type="PROSITE" id="PS51257">
    <property type="entry name" value="PROKAR_LIPOPROTEIN"/>
    <property type="match status" value="1"/>
</dbReference>
<organism evidence="5 6">
    <name type="scientific">Bdellovibrio svalbardensis</name>
    <dbReference type="NCBI Taxonomy" id="2972972"/>
    <lineage>
        <taxon>Bacteria</taxon>
        <taxon>Pseudomonadati</taxon>
        <taxon>Bdellovibrionota</taxon>
        <taxon>Bdellovibrionia</taxon>
        <taxon>Bdellovibrionales</taxon>
        <taxon>Pseudobdellovibrionaceae</taxon>
        <taxon>Bdellovibrio</taxon>
    </lineage>
</organism>
<proteinExistence type="inferred from homology"/>
<dbReference type="GO" id="GO:0016787">
    <property type="term" value="F:hydrolase activity"/>
    <property type="evidence" value="ECO:0007669"/>
    <property type="project" value="UniProtKB-KW"/>
</dbReference>
<keyword evidence="3" id="KW-0732">Signal</keyword>
<dbReference type="InterPro" id="IPR018114">
    <property type="entry name" value="TRYPSIN_HIS"/>
</dbReference>
<dbReference type="RefSeq" id="WP_277577782.1">
    <property type="nucleotide sequence ID" value="NZ_JANRMI010000002.1"/>
</dbReference>
<feature type="domain" description="Peptidase S1" evidence="4">
    <location>
        <begin position="36"/>
        <end position="265"/>
    </location>
</feature>
<keyword evidence="5" id="KW-0378">Hydrolase</keyword>
<dbReference type="Gene3D" id="2.40.10.10">
    <property type="entry name" value="Trypsin-like serine proteases"/>
    <property type="match status" value="1"/>
</dbReference>
<evidence type="ECO:0000313" key="6">
    <source>
        <dbReference type="Proteomes" id="UP001152321"/>
    </source>
</evidence>
<evidence type="ECO:0000259" key="4">
    <source>
        <dbReference type="PROSITE" id="PS50240"/>
    </source>
</evidence>
<evidence type="ECO:0000313" key="5">
    <source>
        <dbReference type="EMBL" id="MDG0816304.1"/>
    </source>
</evidence>
<evidence type="ECO:0000256" key="3">
    <source>
        <dbReference type="SAM" id="SignalP"/>
    </source>
</evidence>
<feature type="signal peptide" evidence="3">
    <location>
        <begin position="1"/>
        <end position="22"/>
    </location>
</feature>
<dbReference type="InterPro" id="IPR043504">
    <property type="entry name" value="Peptidase_S1_PA_chymotrypsin"/>
</dbReference>
<dbReference type="Pfam" id="PF00089">
    <property type="entry name" value="Trypsin"/>
    <property type="match status" value="1"/>
</dbReference>
<dbReference type="InterPro" id="IPR009003">
    <property type="entry name" value="Peptidase_S1_PA"/>
</dbReference>
<keyword evidence="2" id="KW-1015">Disulfide bond</keyword>
<sequence length="271" mass="28790">MKSLKYLLLSSLVLAACSDKSANQVGVVDTQSNSSIIGGSEVKAGDREMVSTVGLYDKAGKFLCTGTLISGNLVLTAAHCIGEDPTQMVVIFKDKFSNAKPEDMRPVIAAKRHDKYQPEQRLNTADIAVVRFNPGAGIPAGYNTAKVLRDFSLLSPGAKIIAVGYGLNWSWVITKGAGTLRTVELEVENPAFSETEISLQQSLKKGICSGDSGGPGYIDIGGQLYVWGVVSRGAALNIPLTPKCAMTSIYTRVDVYAPFIIDAAKALNALN</sequence>
<dbReference type="InterPro" id="IPR050430">
    <property type="entry name" value="Peptidase_S1"/>
</dbReference>